<dbReference type="InParanoid" id="A0A6P8YFI7"/>
<gene>
    <name evidence="5" type="primary">LOC117643610</name>
</gene>
<protein>
    <submittedName>
        <fullName evidence="5">Pupal cuticle protein 20-like</fullName>
    </submittedName>
</protein>
<keyword evidence="4" id="KW-1185">Reference proteome</keyword>
<dbReference type="PANTHER" id="PTHR10380">
    <property type="entry name" value="CUTICLE PROTEIN"/>
    <property type="match status" value="1"/>
</dbReference>
<dbReference type="InterPro" id="IPR000618">
    <property type="entry name" value="Insect_cuticle"/>
</dbReference>
<keyword evidence="1 2" id="KW-0193">Cuticle</keyword>
<feature type="chain" id="PRO_5028415121" evidence="3">
    <location>
        <begin position="18"/>
        <end position="110"/>
    </location>
</feature>
<dbReference type="OrthoDB" id="7255276at2759"/>
<dbReference type="PROSITE" id="PS51155">
    <property type="entry name" value="CHIT_BIND_RR_2"/>
    <property type="match status" value="1"/>
</dbReference>
<dbReference type="PANTHER" id="PTHR10380:SF173">
    <property type="entry name" value="CUTICULAR PROTEIN 47EF, ISOFORM C-RELATED"/>
    <property type="match status" value="1"/>
</dbReference>
<name>A0A6P8YFI7_THRPL</name>
<dbReference type="PROSITE" id="PS00233">
    <property type="entry name" value="CHIT_BIND_RR_1"/>
    <property type="match status" value="1"/>
</dbReference>
<feature type="signal peptide" evidence="3">
    <location>
        <begin position="1"/>
        <end position="17"/>
    </location>
</feature>
<organism evidence="5">
    <name type="scientific">Thrips palmi</name>
    <name type="common">Melon thrips</name>
    <dbReference type="NCBI Taxonomy" id="161013"/>
    <lineage>
        <taxon>Eukaryota</taxon>
        <taxon>Metazoa</taxon>
        <taxon>Ecdysozoa</taxon>
        <taxon>Arthropoda</taxon>
        <taxon>Hexapoda</taxon>
        <taxon>Insecta</taxon>
        <taxon>Pterygota</taxon>
        <taxon>Neoptera</taxon>
        <taxon>Paraneoptera</taxon>
        <taxon>Thysanoptera</taxon>
        <taxon>Terebrantia</taxon>
        <taxon>Thripoidea</taxon>
        <taxon>Thripidae</taxon>
        <taxon>Thrips</taxon>
    </lineage>
</organism>
<sequence length="110" mass="11874">MQTTVIALLALVAVAAAQQQFAAAPIPIINHELVRDDFNQYALRYQTGDGASFADHGKLVPGPEGHVLVRSGSHEYRAPDGRIIKLTYTADENGYHPVGDHLPVSVPAQF</sequence>
<dbReference type="Pfam" id="PF00379">
    <property type="entry name" value="Chitin_bind_4"/>
    <property type="match status" value="1"/>
</dbReference>
<evidence type="ECO:0000313" key="4">
    <source>
        <dbReference type="Proteomes" id="UP000515158"/>
    </source>
</evidence>
<dbReference type="Proteomes" id="UP000515158">
    <property type="component" value="Unplaced"/>
</dbReference>
<dbReference type="InterPro" id="IPR031311">
    <property type="entry name" value="CHIT_BIND_RR_consensus"/>
</dbReference>
<reference evidence="5" key="1">
    <citation type="submission" date="2025-08" db="UniProtKB">
        <authorList>
            <consortium name="RefSeq"/>
        </authorList>
    </citation>
    <scope>IDENTIFICATION</scope>
    <source>
        <tissue evidence="5">Total insect</tissue>
    </source>
</reference>
<evidence type="ECO:0000256" key="1">
    <source>
        <dbReference type="ARBA" id="ARBA00022460"/>
    </source>
</evidence>
<accession>A0A6P8YFI7</accession>
<dbReference type="RefSeq" id="XP_034238483.1">
    <property type="nucleotide sequence ID" value="XM_034382592.1"/>
</dbReference>
<evidence type="ECO:0000313" key="5">
    <source>
        <dbReference type="RefSeq" id="XP_034238483.1"/>
    </source>
</evidence>
<dbReference type="InterPro" id="IPR050468">
    <property type="entry name" value="Cuticle_Struct_Prot"/>
</dbReference>
<proteinExistence type="predicted"/>
<keyword evidence="3" id="KW-0732">Signal</keyword>
<dbReference type="GO" id="GO:0062129">
    <property type="term" value="C:chitin-based extracellular matrix"/>
    <property type="evidence" value="ECO:0007669"/>
    <property type="project" value="TreeGrafter"/>
</dbReference>
<dbReference type="GO" id="GO:0008010">
    <property type="term" value="F:structural constituent of chitin-based larval cuticle"/>
    <property type="evidence" value="ECO:0007669"/>
    <property type="project" value="TreeGrafter"/>
</dbReference>
<dbReference type="KEGG" id="tpal:117643610"/>
<evidence type="ECO:0000256" key="3">
    <source>
        <dbReference type="SAM" id="SignalP"/>
    </source>
</evidence>
<dbReference type="AlphaFoldDB" id="A0A6P8YFI7"/>
<dbReference type="GeneID" id="117643610"/>
<evidence type="ECO:0000256" key="2">
    <source>
        <dbReference type="PROSITE-ProRule" id="PRU00497"/>
    </source>
</evidence>